<keyword evidence="2" id="KW-1185">Reference proteome</keyword>
<sequence>MDISNTLVNEWNTLQTQSDSYEKHSLYIKLLAIAITASTALLIAKTSLYIVIILAILWLQDAIWKTFQARISDRLIKVETALQETNSANNLPPCQLNSEWLAKRSGFVGLIKEYLCHAVRPTIAFPYILLIGLILCI</sequence>
<dbReference type="KEGG" id="njp:NEJAP_0095"/>
<dbReference type="EMBL" id="AP014546">
    <property type="protein sequence ID" value="BBB28054.1"/>
    <property type="molecule type" value="Genomic_DNA"/>
</dbReference>
<proteinExistence type="predicted"/>
<dbReference type="AlphaFoldDB" id="A0A7R6P6A3"/>
<evidence type="ECO:0000313" key="2">
    <source>
        <dbReference type="Proteomes" id="UP000595332"/>
    </source>
</evidence>
<name>A0A7R6P6A3_9GAMM</name>
<gene>
    <name evidence="1" type="ORF">NEJAP_0095</name>
</gene>
<dbReference type="Proteomes" id="UP000595332">
    <property type="component" value="Chromosome"/>
</dbReference>
<protein>
    <submittedName>
        <fullName evidence="1">Uncharacterized protein</fullName>
    </submittedName>
</protein>
<evidence type="ECO:0000313" key="1">
    <source>
        <dbReference type="EMBL" id="BBB28054.1"/>
    </source>
</evidence>
<dbReference type="RefSeq" id="WP_201348792.1">
    <property type="nucleotide sequence ID" value="NZ_AP014546.1"/>
</dbReference>
<reference evidence="1 2" key="1">
    <citation type="journal article" date="2008" name="Int. J. Syst. Evol. Microbiol.">
        <title>Neptunomonas japonica sp. nov., an Osedax japonicus symbiont-like bacterium isolated from sediment adjacent to sperm whale carcasses off Kagoshima, Japan.</title>
        <authorList>
            <person name="Miyazaki M."/>
            <person name="Nogi Y."/>
            <person name="Fujiwara Y."/>
            <person name="Kawato M."/>
            <person name="Kubokawa K."/>
            <person name="Horikoshi K."/>
        </authorList>
    </citation>
    <scope>NUCLEOTIDE SEQUENCE [LARGE SCALE GENOMIC DNA]</scope>
    <source>
        <strain evidence="1 2">JAMM 1380</strain>
    </source>
</reference>
<accession>A0A7R6P6A3</accession>
<organism evidence="1 2">
    <name type="scientific">Neptunomonas japonica JAMM 1380</name>
    <dbReference type="NCBI Taxonomy" id="1441457"/>
    <lineage>
        <taxon>Bacteria</taxon>
        <taxon>Pseudomonadati</taxon>
        <taxon>Pseudomonadota</taxon>
        <taxon>Gammaproteobacteria</taxon>
        <taxon>Oceanospirillales</taxon>
        <taxon>Oceanospirillaceae</taxon>
        <taxon>Neptunomonas</taxon>
    </lineage>
</organism>